<comment type="catalytic activity">
    <reaction evidence="1 18">
        <text>alpha-D-mannose 1-phosphate = D-mannose 6-phosphate</text>
        <dbReference type="Rhea" id="RHEA:11140"/>
        <dbReference type="ChEBI" id="CHEBI:58409"/>
        <dbReference type="ChEBI" id="CHEBI:58735"/>
        <dbReference type="EC" id="5.4.2.8"/>
    </reaction>
</comment>
<name>A0A9Q0F4M5_9ROSI</name>
<dbReference type="SUPFAM" id="SSF56235">
    <property type="entry name" value="N-terminal nucleophile aminohydrolases (Ntn hydrolases)"/>
    <property type="match status" value="1"/>
</dbReference>
<dbReference type="PANTHER" id="PTHR10466:SF0">
    <property type="entry name" value="PHOSPHOMANNOMUTASE"/>
    <property type="match status" value="1"/>
</dbReference>
<keyword evidence="10 17" id="KW-0479">Metal-binding</keyword>
<feature type="site" description="Cleavage; by autolysis" evidence="15">
    <location>
        <begin position="470"/>
        <end position="471"/>
    </location>
</feature>
<dbReference type="InterPro" id="IPR023214">
    <property type="entry name" value="HAD_sf"/>
</dbReference>
<evidence type="ECO:0000256" key="6">
    <source>
        <dbReference type="ARBA" id="ARBA00011738"/>
    </source>
</evidence>
<dbReference type="CDD" id="cd02585">
    <property type="entry name" value="HAD_PMM"/>
    <property type="match status" value="1"/>
</dbReference>
<evidence type="ECO:0000256" key="3">
    <source>
        <dbReference type="ARBA" id="ARBA00004699"/>
    </source>
</evidence>
<comment type="subunit">
    <text evidence="5">Heterotetramer of two alpha and two beta chains arranged as a dimer of alpha/beta heterodimers.</text>
</comment>
<keyword evidence="11 17" id="KW-0460">Magnesium</keyword>
<dbReference type="EMBL" id="JAKUCV010007068">
    <property type="protein sequence ID" value="KAJ4824876.1"/>
    <property type="molecule type" value="Genomic_DNA"/>
</dbReference>
<dbReference type="Gene3D" id="3.60.20.30">
    <property type="entry name" value="(Glycosyl)asparaginase"/>
    <property type="match status" value="1"/>
</dbReference>
<dbReference type="Gene3D" id="3.40.50.1000">
    <property type="entry name" value="HAD superfamily/HAD-like"/>
    <property type="match status" value="1"/>
</dbReference>
<dbReference type="InterPro" id="IPR005002">
    <property type="entry name" value="PMM"/>
</dbReference>
<evidence type="ECO:0000256" key="16">
    <source>
        <dbReference type="PIRSR" id="PIRSR605002-2"/>
    </source>
</evidence>
<evidence type="ECO:0000256" key="9">
    <source>
        <dbReference type="ARBA" id="ARBA00022490"/>
    </source>
</evidence>
<dbReference type="Gene3D" id="3.30.1240.20">
    <property type="match status" value="1"/>
</dbReference>
<evidence type="ECO:0000256" key="11">
    <source>
        <dbReference type="ARBA" id="ARBA00022842"/>
    </source>
</evidence>
<evidence type="ECO:0000256" key="13">
    <source>
        <dbReference type="ARBA" id="ARBA00056631"/>
    </source>
</evidence>
<feature type="binding site" evidence="17">
    <location>
        <position position="176"/>
    </location>
    <ligand>
        <name>Mg(2+)</name>
        <dbReference type="ChEBI" id="CHEBI:18420"/>
        <label>1</label>
    </ligand>
</feature>
<dbReference type="InterPro" id="IPR000246">
    <property type="entry name" value="Peptidase_T2"/>
</dbReference>
<dbReference type="InterPro" id="IPR006379">
    <property type="entry name" value="HAD-SF_hydro_IIB"/>
</dbReference>
<dbReference type="GO" id="GO:0046872">
    <property type="term" value="F:metal ion binding"/>
    <property type="evidence" value="ECO:0007669"/>
    <property type="project" value="UniProtKB-KW"/>
</dbReference>
<evidence type="ECO:0000256" key="17">
    <source>
        <dbReference type="PIRSR" id="PIRSR605002-3"/>
    </source>
</evidence>
<feature type="binding site" evidence="16">
    <location>
        <position position="150"/>
    </location>
    <ligand>
        <name>alpha-D-mannose 1-phosphate</name>
        <dbReference type="ChEBI" id="CHEBI:58409"/>
    </ligand>
</feature>
<feature type="binding site" evidence="16">
    <location>
        <position position="103"/>
    </location>
    <ligand>
        <name>alpha-D-mannose 1-phosphate</name>
        <dbReference type="ChEBI" id="CHEBI:58409"/>
    </ligand>
</feature>
<dbReference type="FunFam" id="3.30.1240.20:FF:000001">
    <property type="entry name" value="Phosphomannomutase"/>
    <property type="match status" value="1"/>
</dbReference>
<dbReference type="SUPFAM" id="SSF56784">
    <property type="entry name" value="HAD-like"/>
    <property type="match status" value="1"/>
</dbReference>
<evidence type="ECO:0000256" key="10">
    <source>
        <dbReference type="ARBA" id="ARBA00022723"/>
    </source>
</evidence>
<evidence type="ECO:0000256" key="5">
    <source>
        <dbReference type="ARBA" id="ARBA00011601"/>
    </source>
</evidence>
<evidence type="ECO:0000256" key="8">
    <source>
        <dbReference type="ARBA" id="ARBA00021706"/>
    </source>
</evidence>
<dbReference type="InterPro" id="IPR043169">
    <property type="entry name" value="PMM_cap"/>
</dbReference>
<dbReference type="AlphaFoldDB" id="A0A9Q0F4M5"/>
<feature type="binding site" evidence="16">
    <location>
        <position position="92"/>
    </location>
    <ligand>
        <name>alpha-D-mannose 1-phosphate</name>
        <dbReference type="ChEBI" id="CHEBI:58409"/>
    </ligand>
</feature>
<feature type="binding site" evidence="17">
    <location>
        <position position="193"/>
    </location>
    <ligand>
        <name>Mg(2+)</name>
        <dbReference type="ChEBI" id="CHEBI:18420"/>
        <label>1</label>
    </ligand>
</feature>
<evidence type="ECO:0000256" key="18">
    <source>
        <dbReference type="RuleBase" id="RU361118"/>
    </source>
</evidence>
<organism evidence="19 20">
    <name type="scientific">Turnera subulata</name>
    <dbReference type="NCBI Taxonomy" id="218843"/>
    <lineage>
        <taxon>Eukaryota</taxon>
        <taxon>Viridiplantae</taxon>
        <taxon>Streptophyta</taxon>
        <taxon>Embryophyta</taxon>
        <taxon>Tracheophyta</taxon>
        <taxon>Spermatophyta</taxon>
        <taxon>Magnoliopsida</taxon>
        <taxon>eudicotyledons</taxon>
        <taxon>Gunneridae</taxon>
        <taxon>Pentapetalae</taxon>
        <taxon>rosids</taxon>
        <taxon>fabids</taxon>
        <taxon>Malpighiales</taxon>
        <taxon>Passifloraceae</taxon>
        <taxon>Turnera</taxon>
    </lineage>
</organism>
<comment type="subcellular location">
    <subcellularLocation>
        <location evidence="2 18">Cytoplasm</location>
    </subcellularLocation>
</comment>
<reference evidence="19" key="1">
    <citation type="submission" date="2022-02" db="EMBL/GenBank/DDBJ databases">
        <authorList>
            <person name="Henning P.M."/>
            <person name="McCubbin A.G."/>
            <person name="Shore J.S."/>
        </authorList>
    </citation>
    <scope>NUCLEOTIDE SEQUENCE</scope>
    <source>
        <strain evidence="19">F60SS</strain>
        <tissue evidence="19">Leaves</tissue>
    </source>
</reference>
<dbReference type="CDD" id="cd04514">
    <property type="entry name" value="Taspase1_like"/>
    <property type="match status" value="1"/>
</dbReference>
<comment type="function">
    <text evidence="13">Catalyzes the interconversion of mannose-6-phosphate to mannose-1-phosphate, the precursor for the synthesis of GDP-mannose. GDP-mannose is an essential sugar nucleotide for the synthesis of D-mannose-containing cell wall polysaccharides (galactomannans and glucomannans), glycolipids, glycoproteins and the antioxidant L-ascorbate. Can complement the yeast temperature-sensitive mutant sec53-6.</text>
</comment>
<dbReference type="PANTHER" id="PTHR10466">
    <property type="entry name" value="PHOSPHOMANNOMUTASE"/>
    <property type="match status" value="1"/>
</dbReference>
<dbReference type="OrthoDB" id="77601at2759"/>
<dbReference type="GO" id="GO:0006487">
    <property type="term" value="P:protein N-linked glycosylation"/>
    <property type="evidence" value="ECO:0007669"/>
    <property type="project" value="TreeGrafter"/>
</dbReference>
<dbReference type="InterPro" id="IPR037464">
    <property type="entry name" value="Taspase1"/>
</dbReference>
<comment type="pathway">
    <text evidence="3 18">Nucleotide-sugar biosynthesis; GDP-alpha-D-mannose biosynthesis; alpha-D-mannose 1-phosphate from D-fructose 6-phosphate: step 2/2.</text>
</comment>
<evidence type="ECO:0000256" key="1">
    <source>
        <dbReference type="ARBA" id="ARBA00000586"/>
    </source>
</evidence>
<evidence type="ECO:0000256" key="15">
    <source>
        <dbReference type="PIRSR" id="PIRSR600246-3"/>
    </source>
</evidence>
<evidence type="ECO:0000313" key="20">
    <source>
        <dbReference type="Proteomes" id="UP001141552"/>
    </source>
</evidence>
<proteinExistence type="inferred from homology"/>
<dbReference type="Pfam" id="PF03332">
    <property type="entry name" value="PMM"/>
    <property type="match status" value="1"/>
</dbReference>
<sequence length="657" mass="70815">MAAVATPKMLEFMRGLRKVVTVGVVGGSDLSKISEQLGTTVITDYDYVFSENGLVAHKDGKLIGTQEFINFTLHYIADLDIPIKRGTFIEFRSGMLNVSPIGRNCSQEERDEFEKYDKVHNIRPKMVSVLREKFAHFNLTFSIGGQISFDVFPQGWDKTYCLRYLDEFTEIHFFGDKTYKGGNDHEIFESERTVGHTDTLQEHIFSQMAREGKDQNPRFFIAVHVGAGYHAPSNEKALRNAMKRACLAAAAILRQGPGGSIDAVTAAIQVLEDDPSTNAGRGSNLTEDGHVECDASIMDGDSGAFGATRCAKCYPDCRIIGQGANVGVFLVGSNTSNVNCYSVMLVCMVYCCLLRILLLGSFLIGRLVAARFLVGEGALAWGKSKGIALPATIEEAEKWLVTKKAKEQWKRFRAMLDDANAKIDGQDGRLCCNAQETTEVSESESHNLLKEKDAGQPSIHSALVEDSVMDTVGVICVDAEGHLACGSSSGGIALKASGRVGLAAMYGSGCWASSKGPFGAPHIVGCCVSGAGEYLMKGFAARECCVSSSISQAGPASASMKVLKSVMLDRSHRSVVDKSAGILVVEADAREKTPGSSPELKAIEIAAAYSSLSFGIGYLGSSMKKPKVSVLRSTKQQSKTGIDHFEARIDLSSQNML</sequence>
<comment type="cofactor">
    <cofactor evidence="17">
        <name>Mg(2+)</name>
        <dbReference type="ChEBI" id="CHEBI:18420"/>
    </cofactor>
</comment>
<dbReference type="InterPro" id="IPR036412">
    <property type="entry name" value="HAD-like_sf"/>
</dbReference>
<dbReference type="EC" id="5.4.2.8" evidence="7 18"/>
<evidence type="ECO:0000256" key="12">
    <source>
        <dbReference type="ARBA" id="ARBA00023235"/>
    </source>
</evidence>
<evidence type="ECO:0000256" key="2">
    <source>
        <dbReference type="ARBA" id="ARBA00004496"/>
    </source>
</evidence>
<dbReference type="FunFam" id="3.60.20.30:FF:000004">
    <property type="entry name" value="Putative threonine aspartase isoform A"/>
    <property type="match status" value="1"/>
</dbReference>
<dbReference type="GO" id="GO:0004615">
    <property type="term" value="F:phosphomannomutase activity"/>
    <property type="evidence" value="ECO:0007669"/>
    <property type="project" value="UniProtKB-EC"/>
</dbReference>
<comment type="similarity">
    <text evidence="4 18">Belongs to the eukaryotic PMM family.</text>
</comment>
<reference evidence="19" key="2">
    <citation type="journal article" date="2023" name="Plants (Basel)">
        <title>Annotation of the Turnera subulata (Passifloraceae) Draft Genome Reveals the S-Locus Evolved after the Divergence of Turneroideae from Passifloroideae in a Stepwise Manner.</title>
        <authorList>
            <person name="Henning P.M."/>
            <person name="Roalson E.H."/>
            <person name="Mir W."/>
            <person name="McCubbin A.G."/>
            <person name="Shore J.S."/>
        </authorList>
    </citation>
    <scope>NUCLEOTIDE SEQUENCE</scope>
    <source>
        <strain evidence="19">F60SS</strain>
    </source>
</reference>
<feature type="active site" description="Nucleophile" evidence="14">
    <location>
        <position position="471"/>
    </location>
</feature>
<accession>A0A9Q0F4M5</accession>
<dbReference type="GO" id="GO:0005829">
    <property type="term" value="C:cytosol"/>
    <property type="evidence" value="ECO:0007669"/>
    <property type="project" value="TreeGrafter"/>
</dbReference>
<feature type="binding site" evidence="17">
    <location>
        <position position="188"/>
    </location>
    <ligand>
        <name>Mg(2+)</name>
        <dbReference type="ChEBI" id="CHEBI:18420"/>
        <label>1</label>
    </ligand>
</feature>
<comment type="caution">
    <text evidence="19">The sequence shown here is derived from an EMBL/GenBank/DDBJ whole genome shotgun (WGS) entry which is preliminary data.</text>
</comment>
<keyword evidence="9 18" id="KW-0963">Cytoplasm</keyword>
<evidence type="ECO:0000256" key="4">
    <source>
        <dbReference type="ARBA" id="ARBA00009736"/>
    </source>
</evidence>
<evidence type="ECO:0000256" key="7">
    <source>
        <dbReference type="ARBA" id="ARBA00012730"/>
    </source>
</evidence>
<feature type="binding site" evidence="16">
    <location>
        <position position="110"/>
    </location>
    <ligand>
        <name>alpha-D-mannose 1-phosphate</name>
        <dbReference type="ChEBI" id="CHEBI:58409"/>
    </ligand>
</feature>
<dbReference type="InterPro" id="IPR029055">
    <property type="entry name" value="Ntn_hydrolases_N"/>
</dbReference>
<keyword evidence="20" id="KW-1185">Reference proteome</keyword>
<evidence type="ECO:0000256" key="14">
    <source>
        <dbReference type="PIRSR" id="PIRSR600246-1"/>
    </source>
</evidence>
<dbReference type="GO" id="GO:0006013">
    <property type="term" value="P:mannose metabolic process"/>
    <property type="evidence" value="ECO:0007669"/>
    <property type="project" value="TreeGrafter"/>
</dbReference>
<protein>
    <recommendedName>
        <fullName evidence="8 18">Phosphomannomutase</fullName>
        <ecNumber evidence="7 18">5.4.2.8</ecNumber>
    </recommendedName>
</protein>
<dbReference type="GO" id="GO:0009298">
    <property type="term" value="P:GDP-mannose biosynthetic process"/>
    <property type="evidence" value="ECO:0007669"/>
    <property type="project" value="InterPro"/>
</dbReference>
<dbReference type="NCBIfam" id="TIGR01484">
    <property type="entry name" value="HAD-SF-IIB"/>
    <property type="match status" value="1"/>
</dbReference>
<dbReference type="GO" id="GO:0004298">
    <property type="term" value="F:threonine-type endopeptidase activity"/>
    <property type="evidence" value="ECO:0007669"/>
    <property type="project" value="InterPro"/>
</dbReference>
<keyword evidence="12 18" id="KW-0413">Isomerase</keyword>
<gene>
    <name evidence="19" type="ORF">Tsubulata_007179</name>
</gene>
<dbReference type="Proteomes" id="UP001141552">
    <property type="component" value="Unassembled WGS sequence"/>
</dbReference>
<evidence type="ECO:0000313" key="19">
    <source>
        <dbReference type="EMBL" id="KAJ4824876.1"/>
    </source>
</evidence>
<dbReference type="Pfam" id="PF01112">
    <property type="entry name" value="Asparaginase_2"/>
    <property type="match status" value="2"/>
</dbReference>
<comment type="subunit">
    <text evidence="6 18">Homodimer.</text>
</comment>
<feature type="binding site" evidence="16">
    <location>
        <position position="148"/>
    </location>
    <ligand>
        <name>alpha-D-mannose 1-phosphate</name>
        <dbReference type="ChEBI" id="CHEBI:58409"/>
    </ligand>
</feature>